<comment type="caution">
    <text evidence="5">The sequence shown here is derived from an EMBL/GenBank/DDBJ whole genome shotgun (WGS) entry which is preliminary data.</text>
</comment>
<protein>
    <submittedName>
        <fullName evidence="5">Trypsin Inhibitor like cysteine rich domain protein</fullName>
    </submittedName>
</protein>
<evidence type="ECO:0000313" key="6">
    <source>
        <dbReference type="Proteomes" id="UP001331761"/>
    </source>
</evidence>
<accession>A0AAN8FRM3</accession>
<reference evidence="5 6" key="1">
    <citation type="submission" date="2019-10" db="EMBL/GenBank/DDBJ databases">
        <title>Assembly and Annotation for the nematode Trichostrongylus colubriformis.</title>
        <authorList>
            <person name="Martin J."/>
        </authorList>
    </citation>
    <scope>NUCLEOTIDE SEQUENCE [LARGE SCALE GENOMIC DNA]</scope>
    <source>
        <strain evidence="5">G859</strain>
        <tissue evidence="5">Whole worm</tissue>
    </source>
</reference>
<dbReference type="SUPFAM" id="SSF57567">
    <property type="entry name" value="Serine protease inhibitors"/>
    <property type="match status" value="1"/>
</dbReference>
<gene>
    <name evidence="5" type="ORF">GCK32_002695</name>
</gene>
<keyword evidence="1" id="KW-0646">Protease inhibitor</keyword>
<dbReference type="Pfam" id="PF01826">
    <property type="entry name" value="TIL"/>
    <property type="match status" value="1"/>
</dbReference>
<dbReference type="Proteomes" id="UP001331761">
    <property type="component" value="Unassembled WGS sequence"/>
</dbReference>
<evidence type="ECO:0000313" key="5">
    <source>
        <dbReference type="EMBL" id="KAK5984491.1"/>
    </source>
</evidence>
<evidence type="ECO:0000256" key="2">
    <source>
        <dbReference type="ARBA" id="ARBA00022900"/>
    </source>
</evidence>
<dbReference type="Gene3D" id="2.10.25.10">
    <property type="entry name" value="Laminin"/>
    <property type="match status" value="1"/>
</dbReference>
<dbReference type="GO" id="GO:0004867">
    <property type="term" value="F:serine-type endopeptidase inhibitor activity"/>
    <property type="evidence" value="ECO:0007669"/>
    <property type="project" value="UniProtKB-KW"/>
</dbReference>
<dbReference type="InterPro" id="IPR002919">
    <property type="entry name" value="TIL_dom"/>
</dbReference>
<dbReference type="PANTHER" id="PTHR23259">
    <property type="entry name" value="RIDDLE"/>
    <property type="match status" value="1"/>
</dbReference>
<dbReference type="PANTHER" id="PTHR23259:SF70">
    <property type="entry name" value="ACCESSORY GLAND PROTEIN ACP62F-RELATED"/>
    <property type="match status" value="1"/>
</dbReference>
<keyword evidence="3" id="KW-1015">Disulfide bond</keyword>
<proteinExistence type="predicted"/>
<dbReference type="InterPro" id="IPR036084">
    <property type="entry name" value="Ser_inhib-like_sf"/>
</dbReference>
<sequence>MGCIELCSTTGSDDKPISKLVLLAVVFVIAYSAKECGQNEQYMECGTACEPKCNEPMPEICTMNCVVNVCQCKQGFKRGPSGCVAPGPDCK</sequence>
<evidence type="ECO:0000259" key="4">
    <source>
        <dbReference type="Pfam" id="PF01826"/>
    </source>
</evidence>
<organism evidence="5 6">
    <name type="scientific">Trichostrongylus colubriformis</name>
    <name type="common">Black scour worm</name>
    <dbReference type="NCBI Taxonomy" id="6319"/>
    <lineage>
        <taxon>Eukaryota</taxon>
        <taxon>Metazoa</taxon>
        <taxon>Ecdysozoa</taxon>
        <taxon>Nematoda</taxon>
        <taxon>Chromadorea</taxon>
        <taxon>Rhabditida</taxon>
        <taxon>Rhabditina</taxon>
        <taxon>Rhabditomorpha</taxon>
        <taxon>Strongyloidea</taxon>
        <taxon>Trichostrongylidae</taxon>
        <taxon>Trichostrongylus</taxon>
    </lineage>
</organism>
<keyword evidence="6" id="KW-1185">Reference proteome</keyword>
<evidence type="ECO:0000256" key="1">
    <source>
        <dbReference type="ARBA" id="ARBA00022690"/>
    </source>
</evidence>
<dbReference type="CDD" id="cd19941">
    <property type="entry name" value="TIL"/>
    <property type="match status" value="1"/>
</dbReference>
<dbReference type="AlphaFoldDB" id="A0AAN8FRM3"/>
<dbReference type="EMBL" id="WIXE01002819">
    <property type="protein sequence ID" value="KAK5984491.1"/>
    <property type="molecule type" value="Genomic_DNA"/>
</dbReference>
<feature type="domain" description="TIL" evidence="4">
    <location>
        <begin position="36"/>
        <end position="86"/>
    </location>
</feature>
<dbReference type="InterPro" id="IPR051368">
    <property type="entry name" value="SerProtInhib-TIL_Domain"/>
</dbReference>
<name>A0AAN8FRM3_TRICO</name>
<keyword evidence="2" id="KW-0722">Serine protease inhibitor</keyword>
<evidence type="ECO:0000256" key="3">
    <source>
        <dbReference type="ARBA" id="ARBA00023157"/>
    </source>
</evidence>